<dbReference type="FunFam" id="2.30.30.360:FF:000001">
    <property type="entry name" value="Myosin heavy chain"/>
    <property type="match status" value="1"/>
</dbReference>
<keyword evidence="17" id="KW-1185">Reference proteome</keyword>
<dbReference type="PRINTS" id="PR00193">
    <property type="entry name" value="MYOSINHEAVY"/>
</dbReference>
<evidence type="ECO:0000256" key="10">
    <source>
        <dbReference type="ARBA" id="ARBA00023175"/>
    </source>
</evidence>
<dbReference type="InterPro" id="IPR014751">
    <property type="entry name" value="XRCC4-like_C"/>
</dbReference>
<keyword evidence="6 12" id="KW-0067">ATP-binding</keyword>
<dbReference type="Gene3D" id="1.10.10.820">
    <property type="match status" value="1"/>
</dbReference>
<keyword evidence="9 12" id="KW-0518">Myosin</keyword>
<dbReference type="InterPro" id="IPR001609">
    <property type="entry name" value="Myosin_head_motor_dom-like"/>
</dbReference>
<feature type="region of interest" description="Disordered" evidence="13">
    <location>
        <begin position="1849"/>
        <end position="1939"/>
    </location>
</feature>
<dbReference type="InterPro" id="IPR000048">
    <property type="entry name" value="IQ_motif_EF-hand-BS"/>
</dbReference>
<dbReference type="GO" id="GO:0043531">
    <property type="term" value="F:ADP binding"/>
    <property type="evidence" value="ECO:0007669"/>
    <property type="project" value="UniProtKB-ARBA"/>
</dbReference>
<dbReference type="PANTHER" id="PTHR45615:SF23">
    <property type="entry name" value="MYOSIN-11"/>
    <property type="match status" value="1"/>
</dbReference>
<keyword evidence="5 12" id="KW-0547">Nucleotide-binding</keyword>
<evidence type="ECO:0000256" key="2">
    <source>
        <dbReference type="ARBA" id="ARBA00008314"/>
    </source>
</evidence>
<dbReference type="Pfam" id="PF02736">
    <property type="entry name" value="Myosin_N"/>
    <property type="match status" value="1"/>
</dbReference>
<dbReference type="Gene3D" id="1.20.5.370">
    <property type="match status" value="1"/>
</dbReference>
<dbReference type="SUPFAM" id="SSF90257">
    <property type="entry name" value="Myosin rod fragments"/>
    <property type="match status" value="5"/>
</dbReference>
<keyword evidence="11 12" id="KW-0009">Actin-binding</keyword>
<dbReference type="Gene3D" id="4.10.270.10">
    <property type="entry name" value="Myosin, subunit A"/>
    <property type="match status" value="1"/>
</dbReference>
<dbReference type="FunFam" id="3.40.850.10:FF:000101">
    <property type="entry name" value="Slow myosin heavy chain 2"/>
    <property type="match status" value="1"/>
</dbReference>
<evidence type="ECO:0000259" key="14">
    <source>
        <dbReference type="PROSITE" id="PS51456"/>
    </source>
</evidence>
<dbReference type="Ensembl" id="ENSSHBT00005029705.1">
    <property type="protein sequence ID" value="ENSSHBP00005024976.1"/>
    <property type="gene ID" value="ENSSHBG00005007498.1"/>
</dbReference>
<dbReference type="FunFam" id="1.20.5.340:FF:000009">
    <property type="entry name" value="myosin-11 isoform X2"/>
    <property type="match status" value="1"/>
</dbReference>
<dbReference type="Gene3D" id="1.20.58.530">
    <property type="match status" value="1"/>
</dbReference>
<dbReference type="PROSITE" id="PS50096">
    <property type="entry name" value="IQ"/>
    <property type="match status" value="1"/>
</dbReference>
<name>A0A672VB24_STRHB</name>
<evidence type="ECO:0000256" key="4">
    <source>
        <dbReference type="ARBA" id="ARBA00022490"/>
    </source>
</evidence>
<dbReference type="SMART" id="SM00015">
    <property type="entry name" value="IQ"/>
    <property type="match status" value="1"/>
</dbReference>
<evidence type="ECO:0000256" key="12">
    <source>
        <dbReference type="PROSITE-ProRule" id="PRU00782"/>
    </source>
</evidence>
<feature type="binding site" evidence="12">
    <location>
        <begin position="177"/>
        <end position="184"/>
    </location>
    <ligand>
        <name>ATP</name>
        <dbReference type="ChEBI" id="CHEBI:30616"/>
    </ligand>
</feature>
<keyword evidence="3" id="KW-0488">Methylation</keyword>
<dbReference type="GO" id="GO:0000146">
    <property type="term" value="F:microfilament motor activity"/>
    <property type="evidence" value="ECO:0007669"/>
    <property type="project" value="UniProtKB-ARBA"/>
</dbReference>
<dbReference type="Gene3D" id="2.30.30.360">
    <property type="entry name" value="Myosin S1 fragment, N-terminal"/>
    <property type="match status" value="1"/>
</dbReference>
<evidence type="ECO:0000259" key="15">
    <source>
        <dbReference type="PROSITE" id="PS51844"/>
    </source>
</evidence>
<dbReference type="PANTHER" id="PTHR45615">
    <property type="entry name" value="MYOSIN HEAVY CHAIN, NON-MUSCLE"/>
    <property type="match status" value="1"/>
</dbReference>
<dbReference type="Pfam" id="PF01576">
    <property type="entry name" value="Myosin_tail_1"/>
    <property type="match status" value="1"/>
</dbReference>
<evidence type="ECO:0000256" key="11">
    <source>
        <dbReference type="ARBA" id="ARBA00023203"/>
    </source>
</evidence>
<accession>A0A672VB24</accession>
<dbReference type="InterPro" id="IPR027417">
    <property type="entry name" value="P-loop_NTPase"/>
</dbReference>
<evidence type="ECO:0000256" key="7">
    <source>
        <dbReference type="ARBA" id="ARBA00022860"/>
    </source>
</evidence>
<comment type="subcellular location">
    <subcellularLocation>
        <location evidence="1">Cytoplasm</location>
        <location evidence="1">Myofibril</location>
    </subcellularLocation>
</comment>
<dbReference type="GO" id="GO:0031032">
    <property type="term" value="P:actomyosin structure organization"/>
    <property type="evidence" value="ECO:0007669"/>
    <property type="project" value="TreeGrafter"/>
</dbReference>
<feature type="region of interest" description="Actin-binding" evidence="12">
    <location>
        <begin position="660"/>
        <end position="682"/>
    </location>
</feature>
<evidence type="ECO:0000313" key="16">
    <source>
        <dbReference type="Ensembl" id="ENSSHBP00005024976.1"/>
    </source>
</evidence>
<dbReference type="GO" id="GO:0097435">
    <property type="term" value="P:supramolecular fiber organization"/>
    <property type="evidence" value="ECO:0007669"/>
    <property type="project" value="UniProtKB-ARBA"/>
</dbReference>
<dbReference type="Gene3D" id="3.40.850.10">
    <property type="entry name" value="Kinesin motor domain"/>
    <property type="match status" value="1"/>
</dbReference>
<evidence type="ECO:0000256" key="3">
    <source>
        <dbReference type="ARBA" id="ARBA00022481"/>
    </source>
</evidence>
<dbReference type="GeneTree" id="ENSGT00940000155421"/>
<dbReference type="FunFam" id="1.20.5.340:FF:000017">
    <property type="entry name" value="myosin-10 isoform X2"/>
    <property type="match status" value="1"/>
</dbReference>
<evidence type="ECO:0000256" key="6">
    <source>
        <dbReference type="ARBA" id="ARBA00022840"/>
    </source>
</evidence>
<dbReference type="Gene3D" id="1.20.5.340">
    <property type="match status" value="5"/>
</dbReference>
<dbReference type="Gene3D" id="6.10.250.2420">
    <property type="match status" value="1"/>
</dbReference>
<dbReference type="CDD" id="cd14921">
    <property type="entry name" value="MYSc_Myh11"/>
    <property type="match status" value="1"/>
</dbReference>
<sequence length="1939" mass="224214">MAQKPLSDDEKFLFVDKNFINNPLAQADWSAKRLVWIPSEKHGFEAASIKEEKGDEVTVELAENGKKVTLSKDDIQKMNPPKFSKVEDMAELTCLNEASVLHNLRERYFSGLIYTYSGLFCVVINPYKQLPIYSEKIIDMYKGKKRHEMPPHIYAIADTAYRSMLQDREDQSILCTGESGAGKTENTKKVIQYLAVVASSHKGKKDTTITGELEKQLLQANPILEAFGNAKTVKNDNSSRFGKFIRINFDVTGYIVGANIETYLLEKSRAIRQARDERTFHIFYYLIAGASEQMRNDLLLEGFGNYTFLSNGHVPIPCQQDDEMFQETLEAMKIMGFTEEEQIAILRVVSSVLQLGNIVFKKERNTDQASMPDNTAAQKVCHLMGINVTDFTRSILTPRIKVGRDVVQKAQTKEQADFAIEALAKAQFERLFRWILARVNKALDKTKRQGASFLGILDIAGFEIFEINSFEQLCINYTNEKLQQLFNHTMFILEQEEYQREGIEWNFIDFGLDLQPCIELIERPTNPPGVLALLDEECWFPKATDTSFVEKLIQEQGNHAKFQKSKQLKDKTEFCIMHYAGKVTYNATAWLTKNMDPLNDNVTSLLNQSSDKFVADLWKDVDRIVGLDQMAKMTESSLPSASKTKKGMFRTVGQLYKEQLTKLMTTLRNTNPNFVRCIIPNHEKRAGKLDAHLVLEQLRCNGVLEGIRICRQGFPNRIVFQEFRQRYEILAANAIPKGFMDGKQACILMIKALELDPNLYRIGQSKIFFRTGVLAHLEEERDLKITDVIIAFQAQCRGYLARKAFAKRQQQLTAMKVIQRNCAAYLKLRNWQWWRLFTKVKPLLQVTRQEEEMQAKDEELQKTRERQQKAESELKELELKHTQLCEEKNLLQEQLQAETELYAEAEEMRVRLAAKKQELEEILHEMEARIEEEEERSQQLQAEKKKMQQQMLDLEEQLEEEEAARQKLQLEKVTADGKIKKMEDDILIMEDQNNKLTKERKLLEERISDLTTNLAEEEEKAKNLTKLKTKHESMISELEVRLKKEEKSRQELEKAKRKLEGESSDLHEQIAELQAQIAELKAQLAKKEEELQAALARLEDETSHKNNALKKIRELESHISDLQEDLESERAARNKAEKQKRDLGEELEALKTELEDTLDTTATQQELRAKREQEVTVLKRALEEETRTHEAQVQEMRQKHTQAVEELTEQLEQFKRAKANLDKAKQTLEKDNAELANEVRSLSQAKQDVEHKKKKLEVQLQELQSKYTDGERVRTELNEKVHKLQVEVENVTGLLNEAESKTIKLTKDVATLGSQLQDAQELLQEETRQKLHVSTKLRQLEDEKNSLQEQLDEEVEAKQNLERHISTLTIQLSDSKKKLQEYASTVETMEEGKKKLQREIESLTQQFEEKAASYDKLEKTKNRLQQELDDLVVDLDNQRQLVSNLEKKQKKFDQMLAEEKNISSKYADERDRAEAEAREKETKALSLARALEEALEAKEELERTNKLLKAEMEDLVSSKDDVGKNVHELEKSKRTLEQQVEEMKTQLEELEDELQAAEDAKLRLEVNMQALKAQFERDLQARDEQNEEKRRQLLKQLHEYETELEDERKQRALAAAAKKKLEIDVKDLESQADSANKGREEAIKQLRKLQAQMKDYQRELDDARAAREEIFATARENEKKAKGLEAELIQLQEDEKRRLEARIAQLEEELEEEQSNIEAMGDRMRKAVQQAEQLNNELATERATAQKNENARQQLERQNKELKSKLQEMEGAVKSKFKTTIAALEAKIASLEEQLEQEARDKQAAAKTLRQKDKKLKDALLQVEDERKQAEQYKDQAEKGNTRLKQLKRQLEEAEEESQRINANRRKLQRELDEATESNEALGREVAALKSKLRRGNEPASFAPPRRSGGRRVIENATDGADDEMDARDGDFNGTKSSE</sequence>
<dbReference type="InterPro" id="IPR004009">
    <property type="entry name" value="SH3_Myosin"/>
</dbReference>
<dbReference type="FunFam" id="4.10.270.10:FF:000001">
    <property type="entry name" value="Myosin heavy chain, non-muscle"/>
    <property type="match status" value="1"/>
</dbReference>
<dbReference type="GO" id="GO:0032982">
    <property type="term" value="C:myosin filament"/>
    <property type="evidence" value="ECO:0007669"/>
    <property type="project" value="TreeGrafter"/>
</dbReference>
<dbReference type="GO" id="GO:0051015">
    <property type="term" value="F:actin filament binding"/>
    <property type="evidence" value="ECO:0007669"/>
    <property type="project" value="InterPro"/>
</dbReference>
<evidence type="ECO:0000256" key="1">
    <source>
        <dbReference type="ARBA" id="ARBA00004657"/>
    </source>
</evidence>
<dbReference type="FunFam" id="1.20.5.340:FF:000008">
    <property type="entry name" value="Myosin heavy chain 11"/>
    <property type="match status" value="1"/>
</dbReference>
<proteinExistence type="inferred from homology"/>
<keyword evidence="4" id="KW-0963">Cytoplasm</keyword>
<protein>
    <submittedName>
        <fullName evidence="16">Myosin heavy chain 11</fullName>
    </submittedName>
</protein>
<dbReference type="PROSITE" id="PS51456">
    <property type="entry name" value="MYOSIN_MOTOR"/>
    <property type="match status" value="1"/>
</dbReference>
<dbReference type="FunFam" id="1.10.10.820:FF:000002">
    <property type="entry name" value="Myosin heavy chain 10"/>
    <property type="match status" value="1"/>
</dbReference>
<reference evidence="16" key="2">
    <citation type="submission" date="2025-08" db="UniProtKB">
        <authorList>
            <consortium name="Ensembl"/>
        </authorList>
    </citation>
    <scope>IDENTIFICATION</scope>
</reference>
<evidence type="ECO:0000256" key="8">
    <source>
        <dbReference type="ARBA" id="ARBA00023054"/>
    </source>
</evidence>
<dbReference type="GO" id="GO:0016460">
    <property type="term" value="C:myosin II complex"/>
    <property type="evidence" value="ECO:0007669"/>
    <property type="project" value="TreeGrafter"/>
</dbReference>
<evidence type="ECO:0000256" key="9">
    <source>
        <dbReference type="ARBA" id="ARBA00023123"/>
    </source>
</evidence>
<dbReference type="FunFam" id="1.20.58.530:FF:000003">
    <property type="entry name" value="Myosin heavy chain 10"/>
    <property type="match status" value="1"/>
</dbReference>
<dbReference type="FunFam" id="3.30.70.1590:FF:000001">
    <property type="entry name" value="Myosin heavy chain"/>
    <property type="match status" value="1"/>
</dbReference>
<dbReference type="Gene3D" id="1.20.120.720">
    <property type="entry name" value="Myosin VI head, motor domain, U50 subdomain"/>
    <property type="match status" value="1"/>
</dbReference>
<organism evidence="16 17">
    <name type="scientific">Strigops habroptila</name>
    <name type="common">Kakapo</name>
    <dbReference type="NCBI Taxonomy" id="2489341"/>
    <lineage>
        <taxon>Eukaryota</taxon>
        <taxon>Metazoa</taxon>
        <taxon>Chordata</taxon>
        <taxon>Craniata</taxon>
        <taxon>Vertebrata</taxon>
        <taxon>Euteleostomi</taxon>
        <taxon>Archelosauria</taxon>
        <taxon>Archosauria</taxon>
        <taxon>Dinosauria</taxon>
        <taxon>Saurischia</taxon>
        <taxon>Theropoda</taxon>
        <taxon>Coelurosauria</taxon>
        <taxon>Aves</taxon>
        <taxon>Neognathae</taxon>
        <taxon>Neoaves</taxon>
        <taxon>Telluraves</taxon>
        <taxon>Australaves</taxon>
        <taxon>Psittaciformes</taxon>
        <taxon>Psittacidae</taxon>
        <taxon>Strigops</taxon>
    </lineage>
</organism>
<evidence type="ECO:0000256" key="13">
    <source>
        <dbReference type="SAM" id="MobiDB-lite"/>
    </source>
</evidence>
<dbReference type="Gene3D" id="3.30.70.1590">
    <property type="match status" value="1"/>
</dbReference>
<feature type="region of interest" description="Disordered" evidence="13">
    <location>
        <begin position="1042"/>
        <end position="1065"/>
    </location>
</feature>
<dbReference type="GO" id="GO:0005524">
    <property type="term" value="F:ATP binding"/>
    <property type="evidence" value="ECO:0007669"/>
    <property type="project" value="UniProtKB-UniRule"/>
</dbReference>
<dbReference type="FunFam" id="1.20.5.4820:FF:000002">
    <property type="entry name" value="Myosin heavy chain 10"/>
    <property type="match status" value="1"/>
</dbReference>
<reference evidence="16" key="3">
    <citation type="submission" date="2025-09" db="UniProtKB">
        <authorList>
            <consortium name="Ensembl"/>
        </authorList>
    </citation>
    <scope>IDENTIFICATION</scope>
</reference>
<dbReference type="GO" id="GO:0005516">
    <property type="term" value="F:calmodulin binding"/>
    <property type="evidence" value="ECO:0007669"/>
    <property type="project" value="UniProtKB-KW"/>
</dbReference>
<dbReference type="InterPro" id="IPR008989">
    <property type="entry name" value="Myosin_S1_N"/>
</dbReference>
<keyword evidence="7" id="KW-0112">Calmodulin-binding</keyword>
<comment type="similarity">
    <text evidence="2 12">Belongs to the TRAFAC class myosin-kinesin ATPase superfamily. Myosin family.</text>
</comment>
<dbReference type="FunFam" id="1.20.120.720:FF:000002">
    <property type="entry name" value="Myosin heavy chain 10"/>
    <property type="match status" value="1"/>
</dbReference>
<dbReference type="InterPro" id="IPR036961">
    <property type="entry name" value="Kinesin_motor_dom_sf"/>
</dbReference>
<feature type="domain" description="Myosin motor" evidence="14">
    <location>
        <begin position="84"/>
        <end position="782"/>
    </location>
</feature>
<keyword evidence="8" id="KW-0175">Coiled coil</keyword>
<gene>
    <name evidence="16" type="primary">MYH11</name>
</gene>
<evidence type="ECO:0000313" key="17">
    <source>
        <dbReference type="Proteomes" id="UP000472266"/>
    </source>
</evidence>
<dbReference type="Proteomes" id="UP000472266">
    <property type="component" value="Chromosome 5"/>
</dbReference>
<dbReference type="GO" id="GO:0030016">
    <property type="term" value="C:myofibril"/>
    <property type="evidence" value="ECO:0007669"/>
    <property type="project" value="UniProtKB-SubCell"/>
</dbReference>
<dbReference type="SMART" id="SM00242">
    <property type="entry name" value="MYSc"/>
    <property type="match status" value="1"/>
</dbReference>
<feature type="domain" description="Myosin N-terminal SH3-like" evidence="15">
    <location>
        <begin position="30"/>
        <end position="80"/>
    </location>
</feature>
<keyword evidence="10 12" id="KW-0505">Motor protein</keyword>
<dbReference type="SUPFAM" id="SSF52540">
    <property type="entry name" value="P-loop containing nucleoside triphosphate hydrolases"/>
    <property type="match status" value="1"/>
</dbReference>
<dbReference type="InterPro" id="IPR002928">
    <property type="entry name" value="Myosin_tail"/>
</dbReference>
<evidence type="ECO:0000256" key="5">
    <source>
        <dbReference type="ARBA" id="ARBA00022741"/>
    </source>
</evidence>
<dbReference type="Pfam" id="PF00063">
    <property type="entry name" value="Myosin_head"/>
    <property type="match status" value="1"/>
</dbReference>
<dbReference type="FunFam" id="1.20.5.340:FF:000007">
    <property type="entry name" value="Myosin heavy chain, non-muscle"/>
    <property type="match status" value="1"/>
</dbReference>
<reference evidence="16 17" key="1">
    <citation type="submission" date="2019-11" db="EMBL/GenBank/DDBJ databases">
        <title>Strigops habroptila (kakapo) genome, bStrHab1, primary haplotype, v2.</title>
        <authorList>
            <person name="Jarvis E.D."/>
            <person name="Howard J."/>
            <person name="Rhie A."/>
            <person name="Phillippy A."/>
            <person name="Korlach J."/>
            <person name="Digby A."/>
            <person name="Iorns D."/>
            <person name="Eason D."/>
            <person name="Robertson B."/>
            <person name="Raemaekers T."/>
            <person name="Howe K."/>
            <person name="Lewin H."/>
            <person name="Damas J."/>
            <person name="Hastie A."/>
            <person name="Tracey A."/>
            <person name="Chow W."/>
            <person name="Fedrigo O."/>
        </authorList>
    </citation>
    <scope>NUCLEOTIDE SEQUENCE [LARGE SCALE GENOMIC DNA]</scope>
</reference>
<dbReference type="PROSITE" id="PS51844">
    <property type="entry name" value="SH3_LIKE"/>
    <property type="match status" value="1"/>
</dbReference>